<protein>
    <recommendedName>
        <fullName evidence="1">Mos1 transposase HTH domain-containing protein</fullName>
    </recommendedName>
</protein>
<evidence type="ECO:0000313" key="2">
    <source>
        <dbReference type="EMBL" id="UYV82339.1"/>
    </source>
</evidence>
<sequence>MVQDQNEVKNQLLRFIVVHGDHALAERTCQKWFARFKSGNFDLEGEERPGASPSFEDEVLGASLEEDTTQMQKELAKTLGVTQPAIFHGLKEMGMLRKVENWVPYQLKRRDVERRLFHV</sequence>
<evidence type="ECO:0000259" key="1">
    <source>
        <dbReference type="Pfam" id="PF17906"/>
    </source>
</evidence>
<dbReference type="PANTHER" id="PTHR46060:SF2">
    <property type="entry name" value="HISTONE-LYSINE N-METHYLTRANSFERASE SETMAR"/>
    <property type="match status" value="1"/>
</dbReference>
<dbReference type="InterPro" id="IPR041426">
    <property type="entry name" value="Mos1_HTH"/>
</dbReference>
<accession>A0ABY6LP31</accession>
<dbReference type="Pfam" id="PF17906">
    <property type="entry name" value="HTH_48"/>
    <property type="match status" value="1"/>
</dbReference>
<dbReference type="Proteomes" id="UP001235939">
    <property type="component" value="Chromosome 21"/>
</dbReference>
<dbReference type="PANTHER" id="PTHR46060">
    <property type="entry name" value="MARINER MOS1 TRANSPOSASE-LIKE PROTEIN"/>
    <property type="match status" value="1"/>
</dbReference>
<dbReference type="InterPro" id="IPR052709">
    <property type="entry name" value="Transposase-MT_Hybrid"/>
</dbReference>
<dbReference type="InterPro" id="IPR036388">
    <property type="entry name" value="WH-like_DNA-bd_sf"/>
</dbReference>
<organism evidence="2 3">
    <name type="scientific">Cordylochernes scorpioides</name>
    <dbReference type="NCBI Taxonomy" id="51811"/>
    <lineage>
        <taxon>Eukaryota</taxon>
        <taxon>Metazoa</taxon>
        <taxon>Ecdysozoa</taxon>
        <taxon>Arthropoda</taxon>
        <taxon>Chelicerata</taxon>
        <taxon>Arachnida</taxon>
        <taxon>Pseudoscorpiones</taxon>
        <taxon>Cheliferoidea</taxon>
        <taxon>Chernetidae</taxon>
        <taxon>Cordylochernes</taxon>
    </lineage>
</organism>
<reference evidence="2 3" key="1">
    <citation type="submission" date="2022-01" db="EMBL/GenBank/DDBJ databases">
        <title>A chromosomal length assembly of Cordylochernes scorpioides.</title>
        <authorList>
            <person name="Zeh D."/>
            <person name="Zeh J."/>
        </authorList>
    </citation>
    <scope>NUCLEOTIDE SEQUENCE [LARGE SCALE GENOMIC DNA]</scope>
    <source>
        <strain evidence="2">IN4F17</strain>
        <tissue evidence="2">Whole Body</tissue>
    </source>
</reference>
<dbReference type="Gene3D" id="1.10.10.1450">
    <property type="match status" value="1"/>
</dbReference>
<dbReference type="EMBL" id="CP092883">
    <property type="protein sequence ID" value="UYV82339.1"/>
    <property type="molecule type" value="Genomic_DNA"/>
</dbReference>
<feature type="domain" description="Mos1 transposase HTH" evidence="1">
    <location>
        <begin position="16"/>
        <end position="40"/>
    </location>
</feature>
<keyword evidence="3" id="KW-1185">Reference proteome</keyword>
<proteinExistence type="predicted"/>
<dbReference type="Gene3D" id="1.10.10.10">
    <property type="entry name" value="Winged helix-like DNA-binding domain superfamily/Winged helix DNA-binding domain"/>
    <property type="match status" value="1"/>
</dbReference>
<gene>
    <name evidence="2" type="ORF">LAZ67_21001744</name>
</gene>
<name>A0ABY6LP31_9ARAC</name>
<evidence type="ECO:0000313" key="3">
    <source>
        <dbReference type="Proteomes" id="UP001235939"/>
    </source>
</evidence>